<dbReference type="InterPro" id="IPR035906">
    <property type="entry name" value="MetI-like_sf"/>
</dbReference>
<evidence type="ECO:0000256" key="8">
    <source>
        <dbReference type="ARBA" id="ARBA00025323"/>
    </source>
</evidence>
<comment type="caution">
    <text evidence="11">The sequence shown here is derived from an EMBL/GenBank/DDBJ whole genome shotgun (WGS) entry which is preliminary data.</text>
</comment>
<feature type="transmembrane region" description="Helical" evidence="9">
    <location>
        <begin position="256"/>
        <end position="280"/>
    </location>
</feature>
<feature type="transmembrane region" description="Helical" evidence="9">
    <location>
        <begin position="74"/>
        <end position="100"/>
    </location>
</feature>
<evidence type="ECO:0000256" key="9">
    <source>
        <dbReference type="RuleBase" id="RU366001"/>
    </source>
</evidence>
<feature type="transmembrane region" description="Helical" evidence="9">
    <location>
        <begin position="26"/>
        <end position="54"/>
    </location>
</feature>
<evidence type="ECO:0000256" key="3">
    <source>
        <dbReference type="ARBA" id="ARBA00022448"/>
    </source>
</evidence>
<comment type="caution">
    <text evidence="9">Lacks conserved residue(s) required for the propagation of feature annotation.</text>
</comment>
<dbReference type="GO" id="GO:0015419">
    <property type="term" value="F:ABC-type sulfate transporter activity"/>
    <property type="evidence" value="ECO:0007669"/>
    <property type="project" value="UniProtKB-UniRule"/>
</dbReference>
<evidence type="ECO:0000256" key="4">
    <source>
        <dbReference type="ARBA" id="ARBA00022692"/>
    </source>
</evidence>
<dbReference type="CDD" id="cd06261">
    <property type="entry name" value="TM_PBP2"/>
    <property type="match status" value="1"/>
</dbReference>
<keyword evidence="7 9" id="KW-0472">Membrane</keyword>
<accession>A0A154W1T3</accession>
<reference evidence="11 12" key="1">
    <citation type="submission" date="2015-12" db="EMBL/GenBank/DDBJ databases">
        <title>Genome sequence of Oceanibaculum pacificum MCCC 1A02656.</title>
        <authorList>
            <person name="Lu L."/>
            <person name="Lai Q."/>
            <person name="Shao Z."/>
            <person name="Qian P."/>
        </authorList>
    </citation>
    <scope>NUCLEOTIDE SEQUENCE [LARGE SCALE GENOMIC DNA]</scope>
    <source>
        <strain evidence="11 12">MCCC 1A02656</strain>
    </source>
</reference>
<dbReference type="InterPro" id="IPR000515">
    <property type="entry name" value="MetI-like"/>
</dbReference>
<feature type="domain" description="ABC transmembrane type-1" evidence="10">
    <location>
        <begin position="74"/>
        <end position="277"/>
    </location>
</feature>
<dbReference type="AlphaFoldDB" id="A0A154W1T3"/>
<dbReference type="NCBIfam" id="TIGR00969">
    <property type="entry name" value="3a0106s02"/>
    <property type="match status" value="1"/>
</dbReference>
<evidence type="ECO:0000256" key="6">
    <source>
        <dbReference type="ARBA" id="ARBA00023032"/>
    </source>
</evidence>
<dbReference type="GO" id="GO:0005886">
    <property type="term" value="C:plasma membrane"/>
    <property type="evidence" value="ECO:0007669"/>
    <property type="project" value="UniProtKB-SubCell"/>
</dbReference>
<dbReference type="InterPro" id="IPR011865">
    <property type="entry name" value="CysT_permease"/>
</dbReference>
<comment type="function">
    <text evidence="8">Part of the ABC transporter complex CysAWTP (TC 3.A.1.6.1) involved in sulfate/thiosulfate import. Probably responsible for the translocation of the substrate across the membrane.</text>
</comment>
<dbReference type="OrthoDB" id="9804629at2"/>
<dbReference type="FunFam" id="1.10.3720.10:FF:000004">
    <property type="entry name" value="Sulfate transport system permease protein CysT"/>
    <property type="match status" value="1"/>
</dbReference>
<name>A0A154W1T3_9PROT</name>
<evidence type="ECO:0000256" key="7">
    <source>
        <dbReference type="ARBA" id="ARBA00023136"/>
    </source>
</evidence>
<protein>
    <recommendedName>
        <fullName evidence="9">Sulfate transport system permease protein CysT</fullName>
    </recommendedName>
</protein>
<dbReference type="PANTHER" id="PTHR30406:SF10">
    <property type="entry name" value="SULFATE TRANSPORT SYSTEM PERMEASE PROTEIN CYST"/>
    <property type="match status" value="1"/>
</dbReference>
<keyword evidence="4 9" id="KW-0812">Transmembrane</keyword>
<feature type="transmembrane region" description="Helical" evidence="9">
    <location>
        <begin position="112"/>
        <end position="134"/>
    </location>
</feature>
<dbReference type="Proteomes" id="UP000076400">
    <property type="component" value="Unassembled WGS sequence"/>
</dbReference>
<comment type="subcellular location">
    <subcellularLocation>
        <location evidence="1">Cell membrane</location>
        <topology evidence="1">Multi-pass membrane protein</topology>
    </subcellularLocation>
</comment>
<keyword evidence="12" id="KW-1185">Reference proteome</keyword>
<dbReference type="EMBL" id="LPXN01000116">
    <property type="protein sequence ID" value="KZD07423.1"/>
    <property type="molecule type" value="Genomic_DNA"/>
</dbReference>
<evidence type="ECO:0000259" key="10">
    <source>
        <dbReference type="PROSITE" id="PS50928"/>
    </source>
</evidence>
<evidence type="ECO:0000256" key="2">
    <source>
        <dbReference type="ARBA" id="ARBA00011779"/>
    </source>
</evidence>
<dbReference type="SUPFAM" id="SSF161098">
    <property type="entry name" value="MetI-like"/>
    <property type="match status" value="1"/>
</dbReference>
<keyword evidence="3 9" id="KW-0813">Transport</keyword>
<sequence length="291" mass="31581">MSSLPSGRAAAPAPSRRRRQRRALPGFGLTLGLSATYLGVIVLLPIAALLLHAASLSPAEFWAIVSSRRAVATYRITLSSAFYATLFNAGFGLLLAWVLVRYDFTGRRLLDAMIDLPFALPTAVAGIALTALFARNGIFGQWLEPMGIKIAYAQPGIVIAMAFTSLPFVVRTIQPVLEDLEVEIEEAGHMLGATDGQLFARVIWPVLMPSFLAGASLAFARSLGEFGAVVFIAGNLPMRTEITALLTYIRIDEYDYPAAAALATVILLSAFVMLFAVNALQLWQLRYMRRS</sequence>
<dbReference type="NCBIfam" id="TIGR02139">
    <property type="entry name" value="permease_CysT"/>
    <property type="match status" value="1"/>
</dbReference>
<dbReference type="PROSITE" id="PS50928">
    <property type="entry name" value="ABC_TM1"/>
    <property type="match status" value="1"/>
</dbReference>
<dbReference type="STRING" id="580166.AUP43_02435"/>
<dbReference type="Gene3D" id="1.10.3720.10">
    <property type="entry name" value="MetI-like"/>
    <property type="match status" value="1"/>
</dbReference>
<comment type="subunit">
    <text evidence="2">The complex is composed of two ATP-binding proteins (CysA), two transmembrane proteins (CysT and CysW) and a solute-binding protein (CysP).</text>
</comment>
<proteinExistence type="inferred from homology"/>
<dbReference type="InterPro" id="IPR005667">
    <property type="entry name" value="Sulph_transpt2"/>
</dbReference>
<evidence type="ECO:0000313" key="12">
    <source>
        <dbReference type="Proteomes" id="UP000076400"/>
    </source>
</evidence>
<evidence type="ECO:0000256" key="1">
    <source>
        <dbReference type="ARBA" id="ARBA00004651"/>
    </source>
</evidence>
<comment type="similarity">
    <text evidence="9">Belongs to the binding-protein-dependent transport system permease family. CysTW subfamily.</text>
</comment>
<evidence type="ECO:0000256" key="5">
    <source>
        <dbReference type="ARBA" id="ARBA00022989"/>
    </source>
</evidence>
<dbReference type="PANTHER" id="PTHR30406">
    <property type="entry name" value="SULFATE TRANSPORT SYSTEM PERMEASE PROTEIN"/>
    <property type="match status" value="1"/>
</dbReference>
<organism evidence="11 12">
    <name type="scientific">Oceanibaculum pacificum</name>
    <dbReference type="NCBI Taxonomy" id="580166"/>
    <lineage>
        <taxon>Bacteria</taxon>
        <taxon>Pseudomonadati</taxon>
        <taxon>Pseudomonadota</taxon>
        <taxon>Alphaproteobacteria</taxon>
        <taxon>Rhodospirillales</taxon>
        <taxon>Oceanibaculaceae</taxon>
        <taxon>Oceanibaculum</taxon>
    </lineage>
</organism>
<keyword evidence="6 9" id="KW-0764">Sulfate transport</keyword>
<gene>
    <name evidence="11" type="ORF">AUP43_02435</name>
</gene>
<dbReference type="Pfam" id="PF00528">
    <property type="entry name" value="BPD_transp_1"/>
    <property type="match status" value="1"/>
</dbReference>
<comment type="function">
    <text evidence="9">Part of the ABC transporter complex (TC 3.A.1.6.1) involved in sulfate/thiosulfate import.</text>
</comment>
<keyword evidence="5 9" id="KW-1133">Transmembrane helix</keyword>
<feature type="transmembrane region" description="Helical" evidence="9">
    <location>
        <begin position="146"/>
        <end position="170"/>
    </location>
</feature>
<evidence type="ECO:0000313" key="11">
    <source>
        <dbReference type="EMBL" id="KZD07423.1"/>
    </source>
</evidence>